<evidence type="ECO:0000256" key="2">
    <source>
        <dbReference type="SAM" id="MobiDB-lite"/>
    </source>
</evidence>
<sequence length="260" mass="29005">MATAWAAWKDSSFKDMFAKLAEKKAERITKEGQLIPDATLDIEAPITRPFLKNLFTTLRDDIAALKQELAADVKDIRCNMGELKQRVESLERGSGNRDEELEEHKPRKVGVEDYCREVRQALALLEEAGRMDLVQPEALGPLRPACRHLQGLRRRLWRTGQSASQVRRAGRAKGGYGGKGTAWAGRGTDKVGPVWGGPNGNPRRAERSRHQLVDRAWCSAMSRVWPARRARKALGEGEGPEQLGAGKTSLLAITEWCRSR</sequence>
<accession>A0AAV7VVW4</accession>
<dbReference type="Proteomes" id="UP001066276">
    <property type="component" value="Chromosome 1_2"/>
</dbReference>
<gene>
    <name evidence="3" type="ORF">NDU88_000116</name>
</gene>
<dbReference type="EMBL" id="JANPWB010000002">
    <property type="protein sequence ID" value="KAJ1204676.1"/>
    <property type="molecule type" value="Genomic_DNA"/>
</dbReference>
<name>A0AAV7VVW4_PLEWA</name>
<keyword evidence="4" id="KW-1185">Reference proteome</keyword>
<feature type="coiled-coil region" evidence="1">
    <location>
        <begin position="66"/>
        <end position="93"/>
    </location>
</feature>
<evidence type="ECO:0000313" key="4">
    <source>
        <dbReference type="Proteomes" id="UP001066276"/>
    </source>
</evidence>
<keyword evidence="1" id="KW-0175">Coiled coil</keyword>
<protein>
    <recommendedName>
        <fullName evidence="5">Syntaxin N-terminal domain-containing protein</fullName>
    </recommendedName>
</protein>
<reference evidence="3" key="1">
    <citation type="journal article" date="2022" name="bioRxiv">
        <title>Sequencing and chromosome-scale assembly of the giantPleurodeles waltlgenome.</title>
        <authorList>
            <person name="Brown T."/>
            <person name="Elewa A."/>
            <person name="Iarovenko S."/>
            <person name="Subramanian E."/>
            <person name="Araus A.J."/>
            <person name="Petzold A."/>
            <person name="Susuki M."/>
            <person name="Suzuki K.-i.T."/>
            <person name="Hayashi T."/>
            <person name="Toyoda A."/>
            <person name="Oliveira C."/>
            <person name="Osipova E."/>
            <person name="Leigh N.D."/>
            <person name="Simon A."/>
            <person name="Yun M.H."/>
        </authorList>
    </citation>
    <scope>NUCLEOTIDE SEQUENCE</scope>
    <source>
        <strain evidence="3">20211129_DDA</strain>
        <tissue evidence="3">Liver</tissue>
    </source>
</reference>
<dbReference type="AlphaFoldDB" id="A0AAV7VVW4"/>
<organism evidence="3 4">
    <name type="scientific">Pleurodeles waltl</name>
    <name type="common">Iberian ribbed newt</name>
    <dbReference type="NCBI Taxonomy" id="8319"/>
    <lineage>
        <taxon>Eukaryota</taxon>
        <taxon>Metazoa</taxon>
        <taxon>Chordata</taxon>
        <taxon>Craniata</taxon>
        <taxon>Vertebrata</taxon>
        <taxon>Euteleostomi</taxon>
        <taxon>Amphibia</taxon>
        <taxon>Batrachia</taxon>
        <taxon>Caudata</taxon>
        <taxon>Salamandroidea</taxon>
        <taxon>Salamandridae</taxon>
        <taxon>Pleurodelinae</taxon>
        <taxon>Pleurodeles</taxon>
    </lineage>
</organism>
<evidence type="ECO:0000313" key="3">
    <source>
        <dbReference type="EMBL" id="KAJ1204676.1"/>
    </source>
</evidence>
<feature type="region of interest" description="Disordered" evidence="2">
    <location>
        <begin position="163"/>
        <end position="208"/>
    </location>
</feature>
<proteinExistence type="predicted"/>
<evidence type="ECO:0000256" key="1">
    <source>
        <dbReference type="SAM" id="Coils"/>
    </source>
</evidence>
<comment type="caution">
    <text evidence="3">The sequence shown here is derived from an EMBL/GenBank/DDBJ whole genome shotgun (WGS) entry which is preliminary data.</text>
</comment>
<evidence type="ECO:0008006" key="5">
    <source>
        <dbReference type="Google" id="ProtNLM"/>
    </source>
</evidence>